<accession>A0A4S9F6B7</accession>
<reference evidence="3 4" key="1">
    <citation type="submission" date="2018-10" db="EMBL/GenBank/DDBJ databases">
        <title>Fifty Aureobasidium pullulans genomes reveal a recombining polyextremotolerant generalist.</title>
        <authorList>
            <person name="Gostincar C."/>
            <person name="Turk M."/>
            <person name="Zajc J."/>
            <person name="Gunde-Cimerman N."/>
        </authorList>
    </citation>
    <scope>NUCLEOTIDE SEQUENCE [LARGE SCALE GENOMIC DNA]</scope>
    <source>
        <strain evidence="3 4">EXF-9785</strain>
    </source>
</reference>
<name>A0A4S9F6B7_AURPU</name>
<feature type="region of interest" description="Disordered" evidence="1">
    <location>
        <begin position="329"/>
        <end position="355"/>
    </location>
</feature>
<dbReference type="EMBL" id="QZAV01000017">
    <property type="protein sequence ID" value="THX42819.1"/>
    <property type="molecule type" value="Genomic_DNA"/>
</dbReference>
<comment type="caution">
    <text evidence="3">The sequence shown here is derived from an EMBL/GenBank/DDBJ whole genome shotgun (WGS) entry which is preliminary data.</text>
</comment>
<proteinExistence type="predicted"/>
<organism evidence="3 4">
    <name type="scientific">Aureobasidium pullulans</name>
    <name type="common">Black yeast</name>
    <name type="synonym">Pullularia pullulans</name>
    <dbReference type="NCBI Taxonomy" id="5580"/>
    <lineage>
        <taxon>Eukaryota</taxon>
        <taxon>Fungi</taxon>
        <taxon>Dikarya</taxon>
        <taxon>Ascomycota</taxon>
        <taxon>Pezizomycotina</taxon>
        <taxon>Dothideomycetes</taxon>
        <taxon>Dothideomycetidae</taxon>
        <taxon>Dothideales</taxon>
        <taxon>Saccotheciaceae</taxon>
        <taxon>Aureobasidium</taxon>
    </lineage>
</organism>
<dbReference type="Proteomes" id="UP000308953">
    <property type="component" value="Unassembled WGS sequence"/>
</dbReference>
<protein>
    <recommendedName>
        <fullName evidence="2">DUF7918 domain-containing protein</fullName>
    </recommendedName>
</protein>
<dbReference type="InterPro" id="IPR057678">
    <property type="entry name" value="DUF7918"/>
</dbReference>
<evidence type="ECO:0000313" key="3">
    <source>
        <dbReference type="EMBL" id="THX42819.1"/>
    </source>
</evidence>
<feature type="domain" description="DUF7918" evidence="2">
    <location>
        <begin position="35"/>
        <end position="296"/>
    </location>
</feature>
<dbReference type="PANTHER" id="PTHR36223:SF1">
    <property type="entry name" value="TRANSCRIPTION ELONGATION FACTOR EAF N-TERMINAL DOMAIN-CONTAINING PROTEIN"/>
    <property type="match status" value="1"/>
</dbReference>
<sequence>MCTFNTNHSYFFNSNFNTSLLLSSIIMAILDSLPGVEITVVVDGEDLHEYQDTDMEDEENTVTKYVEAVTDANFAIKIKGSQELEYKGDCLSLDVLVDGLRIQRPLIGREATRNGGYTRLVEGLKVNAGYMRRLRFNTLETGTWTHTSQQRAKSNSFILVTEHGFGLPEDLERVKTMGKIEVRLVHKIWDKPTEMTYKDVANDIGIISEKAIKGQAMTHSLGYYQWLHLEANTLTLCSLDPVTPIASGICKTRVSSCKTTVSSCKPVEGVQNPAATFVFFYRSKTSLKELMIIPRTPSPVPLEDRPEEELNPEEMAELAKVAVTSQVKKEVKRELEDDDDNDSRARKRARPSAGAINFEINDDDTFTEVAVIHKEKEKEVIALD</sequence>
<evidence type="ECO:0000259" key="2">
    <source>
        <dbReference type="Pfam" id="PF25534"/>
    </source>
</evidence>
<dbReference type="AlphaFoldDB" id="A0A4S9F6B7"/>
<evidence type="ECO:0000313" key="4">
    <source>
        <dbReference type="Proteomes" id="UP000308953"/>
    </source>
</evidence>
<gene>
    <name evidence="3" type="ORF">D6D10_01677</name>
</gene>
<dbReference type="Pfam" id="PF25534">
    <property type="entry name" value="DUF7918"/>
    <property type="match status" value="1"/>
</dbReference>
<dbReference type="PANTHER" id="PTHR36223">
    <property type="entry name" value="BETA-LACTAMASE-TYPE TRANSPEPTIDASE FOLD DOMAIN CONTAINING PROTEIN"/>
    <property type="match status" value="1"/>
</dbReference>
<evidence type="ECO:0000256" key="1">
    <source>
        <dbReference type="SAM" id="MobiDB-lite"/>
    </source>
</evidence>